<name>A0A2P2IJW6_RHIMU</name>
<protein>
    <submittedName>
        <fullName evidence="1">Uncharacterized protein</fullName>
    </submittedName>
</protein>
<sequence length="40" mass="4529">MLLCKISSCSSNKICMNINILGLPIWTKQVNLARYLQICT</sequence>
<dbReference type="AlphaFoldDB" id="A0A2P2IJW6"/>
<organism evidence="1">
    <name type="scientific">Rhizophora mucronata</name>
    <name type="common">Asiatic mangrove</name>
    <dbReference type="NCBI Taxonomy" id="61149"/>
    <lineage>
        <taxon>Eukaryota</taxon>
        <taxon>Viridiplantae</taxon>
        <taxon>Streptophyta</taxon>
        <taxon>Embryophyta</taxon>
        <taxon>Tracheophyta</taxon>
        <taxon>Spermatophyta</taxon>
        <taxon>Magnoliopsida</taxon>
        <taxon>eudicotyledons</taxon>
        <taxon>Gunneridae</taxon>
        <taxon>Pentapetalae</taxon>
        <taxon>rosids</taxon>
        <taxon>fabids</taxon>
        <taxon>Malpighiales</taxon>
        <taxon>Rhizophoraceae</taxon>
        <taxon>Rhizophora</taxon>
    </lineage>
</organism>
<evidence type="ECO:0000313" key="1">
    <source>
        <dbReference type="EMBL" id="MBW81532.1"/>
    </source>
</evidence>
<accession>A0A2P2IJW6</accession>
<reference evidence="1" key="1">
    <citation type="submission" date="2018-02" db="EMBL/GenBank/DDBJ databases">
        <title>Rhizophora mucronata_Transcriptome.</title>
        <authorList>
            <person name="Meera S.P."/>
            <person name="Sreeshan A."/>
            <person name="Augustine A."/>
        </authorList>
    </citation>
    <scope>NUCLEOTIDE SEQUENCE</scope>
    <source>
        <tissue evidence="1">Leaf</tissue>
    </source>
</reference>
<proteinExistence type="predicted"/>
<dbReference type="EMBL" id="GGEC01001049">
    <property type="protein sequence ID" value="MBW81532.1"/>
    <property type="molecule type" value="Transcribed_RNA"/>
</dbReference>